<evidence type="ECO:0000256" key="7">
    <source>
        <dbReference type="ARBA" id="ARBA00023324"/>
    </source>
</evidence>
<evidence type="ECO:0000256" key="6">
    <source>
        <dbReference type="ARBA" id="ARBA00023004"/>
    </source>
</evidence>
<comment type="catalytic activity">
    <reaction evidence="8">
        <text>2 H2O2 = O2 + 2 H2O</text>
        <dbReference type="Rhea" id="RHEA:20309"/>
        <dbReference type="ChEBI" id="CHEBI:15377"/>
        <dbReference type="ChEBI" id="CHEBI:15379"/>
        <dbReference type="ChEBI" id="CHEBI:16240"/>
        <dbReference type="EC" id="1.11.1.6"/>
    </reaction>
</comment>
<dbReference type="InterPro" id="IPR011614">
    <property type="entry name" value="Catalase_core"/>
</dbReference>
<dbReference type="GO" id="GO:0046872">
    <property type="term" value="F:metal ion binding"/>
    <property type="evidence" value="ECO:0007669"/>
    <property type="project" value="UniProtKB-KW"/>
</dbReference>
<dbReference type="AlphaFoldDB" id="A0A3B0JH35"/>
<dbReference type="InterPro" id="IPR002226">
    <property type="entry name" value="Catalase_haem_BS"/>
</dbReference>
<dbReference type="Proteomes" id="UP000268350">
    <property type="component" value="Unassembled WGS sequence"/>
</dbReference>
<dbReference type="Pfam" id="PF00199">
    <property type="entry name" value="Catalase"/>
    <property type="match status" value="1"/>
</dbReference>
<evidence type="ECO:0000256" key="9">
    <source>
        <dbReference type="PIRSR" id="PIRSR038928-2"/>
    </source>
</evidence>
<dbReference type="PIRSF" id="PIRSF038928">
    <property type="entry name" value="Catalase_clade1-3"/>
    <property type="match status" value="1"/>
</dbReference>
<keyword evidence="12" id="KW-1185">Reference proteome</keyword>
<dbReference type="GO" id="GO:0042542">
    <property type="term" value="P:response to hydrogen peroxide"/>
    <property type="evidence" value="ECO:0007669"/>
    <property type="project" value="TreeGrafter"/>
</dbReference>
<dbReference type="GO" id="GO:0004096">
    <property type="term" value="F:catalase activity"/>
    <property type="evidence" value="ECO:0007669"/>
    <property type="project" value="UniProtKB-EC"/>
</dbReference>
<evidence type="ECO:0000256" key="3">
    <source>
        <dbReference type="ARBA" id="ARBA00022617"/>
    </source>
</evidence>
<comment type="cofactor">
    <cofactor evidence="9">
        <name>heme</name>
        <dbReference type="ChEBI" id="CHEBI:30413"/>
    </cofactor>
</comment>
<dbReference type="PROSITE" id="PS00437">
    <property type="entry name" value="CATALASE_1"/>
    <property type="match status" value="1"/>
</dbReference>
<protein>
    <submittedName>
        <fullName evidence="11">Blast:Catalase</fullName>
    </submittedName>
</protein>
<dbReference type="InterPro" id="IPR018028">
    <property type="entry name" value="Catalase"/>
</dbReference>
<dbReference type="PANTHER" id="PTHR11465:SF9">
    <property type="entry name" value="CATALASE"/>
    <property type="match status" value="1"/>
</dbReference>
<proteinExistence type="inferred from homology"/>
<keyword evidence="5" id="KW-0560">Oxidoreductase</keyword>
<sequence length="541" mass="62014">MDQINFAGNTFRNSTRKVNFEIQRSCSSTLDTKLTMCSRDPASNQLIDYKNKDSEVQKECTTASGTPVGVKDAIMTVGPRGPALLQDFVYLDEMMHFDTERIPERVAYAKGAGAFGYFECTHDITRFCACSLFEKIKKRTAIAMRFSVSCGESGSADTVREQRGFAVKFYTDDGIWDIVGCNTPVYYVRDPSLFPSLIHAQKRNPQTHLRDADMFWDFMTLRPETLHALLMYFSDRGTPDGYRHMHGYGAHTYRMVNPSGESFYVKFHFKTDQGIKNLDARRCSELMSHDPDYSIRDLYNSIKKGNYPSWTMYIQVMLNEEAKKSRFNPFDVTKVWPQKEYPLLPVGKLVLDRNPTNYFTEVEQLAFSPAHMIPGIEPSPDKMLQGRLFAYGDTQRHRLGVNYMQIPVNCPYRVHVKNFQRDGAMTVTDNQDGAPNYFPNSFCGPKESSRALALQTCCPISGDVYRFMSGDTEDNFSQVTDFWTYTLDNCGRKRLIRNLSEHLCEASQFLQERAIKLFTMVHSDFGRLMTEALNTARISKF</sequence>
<dbReference type="GO" id="GO:0042744">
    <property type="term" value="P:hydrogen peroxide catabolic process"/>
    <property type="evidence" value="ECO:0007669"/>
    <property type="project" value="UniProtKB-KW"/>
</dbReference>
<dbReference type="InterPro" id="IPR020835">
    <property type="entry name" value="Catalase_sf"/>
</dbReference>
<evidence type="ECO:0000313" key="12">
    <source>
        <dbReference type="Proteomes" id="UP000268350"/>
    </source>
</evidence>
<dbReference type="PRINTS" id="PR00067">
    <property type="entry name" value="CATALASE"/>
</dbReference>
<dbReference type="PANTHER" id="PTHR11465">
    <property type="entry name" value="CATALASE"/>
    <property type="match status" value="1"/>
</dbReference>
<organism evidence="11 12">
    <name type="scientific">Drosophila guanche</name>
    <name type="common">Fruit fly</name>
    <dbReference type="NCBI Taxonomy" id="7266"/>
    <lineage>
        <taxon>Eukaryota</taxon>
        <taxon>Metazoa</taxon>
        <taxon>Ecdysozoa</taxon>
        <taxon>Arthropoda</taxon>
        <taxon>Hexapoda</taxon>
        <taxon>Insecta</taxon>
        <taxon>Pterygota</taxon>
        <taxon>Neoptera</taxon>
        <taxon>Endopterygota</taxon>
        <taxon>Diptera</taxon>
        <taxon>Brachycera</taxon>
        <taxon>Muscomorpha</taxon>
        <taxon>Ephydroidea</taxon>
        <taxon>Drosophilidae</taxon>
        <taxon>Drosophila</taxon>
        <taxon>Sophophora</taxon>
    </lineage>
</organism>
<name>A0A3B0JH35_DROGU</name>
<dbReference type="InterPro" id="IPR010582">
    <property type="entry name" value="Catalase_immune_responsive"/>
</dbReference>
<dbReference type="SMART" id="SM01060">
    <property type="entry name" value="Catalase"/>
    <property type="match status" value="1"/>
</dbReference>
<feature type="domain" description="Catalase core" evidence="10">
    <location>
        <begin position="61"/>
        <end position="446"/>
    </location>
</feature>
<gene>
    <name evidence="11" type="ORF">DGUA_6G013125</name>
</gene>
<dbReference type="EMBL" id="OUUW01000006">
    <property type="protein sequence ID" value="SPP81495.1"/>
    <property type="molecule type" value="Genomic_DNA"/>
</dbReference>
<comment type="similarity">
    <text evidence="1">Belongs to the catalase family.</text>
</comment>
<keyword evidence="4 9" id="KW-0479">Metal-binding</keyword>
<keyword evidence="2" id="KW-0575">Peroxidase</keyword>
<dbReference type="CDD" id="cd08156">
    <property type="entry name" value="catalase_clade_3"/>
    <property type="match status" value="1"/>
</dbReference>
<reference evidence="12" key="1">
    <citation type="submission" date="2018-01" db="EMBL/GenBank/DDBJ databases">
        <authorList>
            <person name="Alioto T."/>
            <person name="Alioto T."/>
        </authorList>
    </citation>
    <scope>NUCLEOTIDE SEQUENCE [LARGE SCALE GENOMIC DNA]</scope>
</reference>
<dbReference type="GO" id="GO:0020037">
    <property type="term" value="F:heme binding"/>
    <property type="evidence" value="ECO:0007669"/>
    <property type="project" value="InterPro"/>
</dbReference>
<keyword evidence="3 9" id="KW-0349">Heme</keyword>
<dbReference type="OrthoDB" id="6880011at2759"/>
<dbReference type="FunFam" id="2.40.180.10:FF:000001">
    <property type="entry name" value="Catalase"/>
    <property type="match status" value="1"/>
</dbReference>
<dbReference type="PROSITE" id="PS51402">
    <property type="entry name" value="CATALASE_3"/>
    <property type="match status" value="1"/>
</dbReference>
<evidence type="ECO:0000256" key="5">
    <source>
        <dbReference type="ARBA" id="ARBA00023002"/>
    </source>
</evidence>
<evidence type="ECO:0000313" key="11">
    <source>
        <dbReference type="EMBL" id="SPP81495.1"/>
    </source>
</evidence>
<evidence type="ECO:0000256" key="1">
    <source>
        <dbReference type="ARBA" id="ARBA00005329"/>
    </source>
</evidence>
<keyword evidence="6 9" id="KW-0408">Iron</keyword>
<feature type="binding site" description="axial binding residue" evidence="9">
    <location>
        <position position="391"/>
    </location>
    <ligand>
        <name>heme</name>
        <dbReference type="ChEBI" id="CHEBI:30413"/>
    </ligand>
    <ligandPart>
        <name>Fe</name>
        <dbReference type="ChEBI" id="CHEBI:18248"/>
    </ligandPart>
</feature>
<dbReference type="InterPro" id="IPR024711">
    <property type="entry name" value="Catalase_clade1/3"/>
</dbReference>
<dbReference type="Pfam" id="PF06628">
    <property type="entry name" value="Catalase-rel"/>
    <property type="match status" value="1"/>
</dbReference>
<dbReference type="Gene3D" id="2.40.180.10">
    <property type="entry name" value="Catalase core domain"/>
    <property type="match status" value="1"/>
</dbReference>
<evidence type="ECO:0000259" key="10">
    <source>
        <dbReference type="SMART" id="SM01060"/>
    </source>
</evidence>
<dbReference type="SUPFAM" id="SSF56634">
    <property type="entry name" value="Heme-dependent catalase-like"/>
    <property type="match status" value="1"/>
</dbReference>
<dbReference type="InterPro" id="IPR040333">
    <property type="entry name" value="Catalase_3"/>
</dbReference>
<evidence type="ECO:0000256" key="2">
    <source>
        <dbReference type="ARBA" id="ARBA00022559"/>
    </source>
</evidence>
<evidence type="ECO:0000256" key="4">
    <source>
        <dbReference type="ARBA" id="ARBA00022723"/>
    </source>
</evidence>
<accession>A0A3B0JH35</accession>
<dbReference type="GO" id="GO:0005739">
    <property type="term" value="C:mitochondrion"/>
    <property type="evidence" value="ECO:0007669"/>
    <property type="project" value="TreeGrafter"/>
</dbReference>
<keyword evidence="7" id="KW-0376">Hydrogen peroxide</keyword>
<dbReference type="GO" id="GO:0005777">
    <property type="term" value="C:peroxisome"/>
    <property type="evidence" value="ECO:0007669"/>
    <property type="project" value="TreeGrafter"/>
</dbReference>
<dbReference type="STRING" id="7266.A0A3B0JH35"/>
<evidence type="ECO:0000256" key="8">
    <source>
        <dbReference type="ARBA" id="ARBA00049254"/>
    </source>
</evidence>